<feature type="domain" description="Rrn7/TAF1B N-terminal cyclin" evidence="12">
    <location>
        <begin position="132"/>
        <end position="265"/>
    </location>
</feature>
<keyword evidence="15" id="KW-1185">Reference proteome</keyword>
<evidence type="ECO:0000256" key="4">
    <source>
        <dbReference type="ARBA" id="ARBA00022771"/>
    </source>
</evidence>
<evidence type="ECO:0000256" key="5">
    <source>
        <dbReference type="ARBA" id="ARBA00022833"/>
    </source>
</evidence>
<keyword evidence="4" id="KW-0863">Zinc-finger</keyword>
<proteinExistence type="inferred from homology"/>
<evidence type="ECO:0000256" key="7">
    <source>
        <dbReference type="ARBA" id="ARBA00023125"/>
    </source>
</evidence>
<keyword evidence="5" id="KW-0862">Zinc</keyword>
<keyword evidence="8" id="KW-0804">Transcription</keyword>
<dbReference type="GO" id="GO:0000120">
    <property type="term" value="C:RNA polymerase I transcription regulator complex"/>
    <property type="evidence" value="ECO:0007669"/>
    <property type="project" value="UniProtKB-ARBA"/>
</dbReference>
<reference evidence="14 15" key="1">
    <citation type="submission" date="2024-02" db="EMBL/GenBank/DDBJ databases">
        <authorList>
            <person name="Vignale AGUSTIN F."/>
            <person name="Sosa J E."/>
            <person name="Modenutti C."/>
        </authorList>
    </citation>
    <scope>NUCLEOTIDE SEQUENCE [LARGE SCALE GENOMIC DNA]</scope>
</reference>
<name>A0ABC8QYC7_9AQUA</name>
<dbReference type="Pfam" id="PF11781">
    <property type="entry name" value="Zn_ribbon_RRN7"/>
    <property type="match status" value="1"/>
</dbReference>
<feature type="region of interest" description="Disordered" evidence="10">
    <location>
        <begin position="513"/>
        <end position="535"/>
    </location>
</feature>
<dbReference type="GO" id="GO:0003677">
    <property type="term" value="F:DNA binding"/>
    <property type="evidence" value="ECO:0007669"/>
    <property type="project" value="UniProtKB-KW"/>
</dbReference>
<evidence type="ECO:0000256" key="6">
    <source>
        <dbReference type="ARBA" id="ARBA00023015"/>
    </source>
</evidence>
<dbReference type="PANTHER" id="PTHR31576:SF2">
    <property type="entry name" value="TATA BOX-BINDING PROTEIN-ASSOCIATED FACTOR RNA POLYMERASE I SUBUNIT B"/>
    <property type="match status" value="1"/>
</dbReference>
<dbReference type="InterPro" id="IPR048540">
    <property type="entry name" value="Rrn7_cyclin_N"/>
</dbReference>
<dbReference type="GO" id="GO:0006360">
    <property type="term" value="P:transcription by RNA polymerase I"/>
    <property type="evidence" value="ECO:0007669"/>
    <property type="project" value="UniProtKB-ARBA"/>
</dbReference>
<evidence type="ECO:0000256" key="8">
    <source>
        <dbReference type="ARBA" id="ARBA00023163"/>
    </source>
</evidence>
<evidence type="ECO:0000313" key="15">
    <source>
        <dbReference type="Proteomes" id="UP001642360"/>
    </source>
</evidence>
<keyword evidence="3" id="KW-0479">Metal-binding</keyword>
<comment type="caution">
    <text evidence="14">The sequence shown here is derived from an EMBL/GenBank/DDBJ whole genome shotgun (WGS) entry which is preliminary data.</text>
</comment>
<sequence>MSERLDWTCQVCGSIGFDDGSDGFFYCTRCGSQAEDIIDTAVADEDLGENAIYLASHRRSVPTTVSAAERISHFQQAHQSQFWDSIRALEEDDNEGDGIGPTGPSDFGTSGSRTVGYEEYYEEIRLRYVMGIQIMIQLQCKALVEKFNVSPLIVGLIGPIWMRFVAITRVFDDGWADQVIHESESQKQGQADDFQPSAKHRAEPHNILGQRVVLIWYRSLSKTIPLPYSLVISFLVCHMAREAVLPTDILKWALEGKLPYFAAFVEIEKQLGPPSVACPFSTSRMFRPTQAISLQKLESTAASIAQTIGLELPPVNFYAIASRYLRQLSLPVENILPQACCLYEWSIPAELWLSTNEGRLPSRVCVMAILIVTIRILYNINGFGKWEMELSNSNCSSSPNQNGETDTKFNSGLNDDANEGVSSNDSDDLASVPCDNRFDVLQSELNVAELLLKLEAKYDDLADTYDYSKDLPTYLQYCKDVVFAGLEPSFEDHEEEKIIEDFWDFYQSQKSVEPSDGARASPLGCSSGSCNKRSRYGAKSTKEYKKLKENGCTTNPSYDGGSSLGAGPDSLQHSMSWSSCASKDQNSLSVGQPSMKSYKDKAIRRLKSNMEENKFCYIPPRVNVKRSDYLHYVRKKDEGAYAYAAHADYYIILRSCARAAQVDLRIMHVGVLNLERRLVWIENRIDQCLEFYPANDSCGFCSHEAEQDAAEESMDL</sequence>
<comment type="subcellular location">
    <subcellularLocation>
        <location evidence="1">Nucleus</location>
        <location evidence="1">Nucleolus</location>
    </subcellularLocation>
</comment>
<evidence type="ECO:0000256" key="1">
    <source>
        <dbReference type="ARBA" id="ARBA00004604"/>
    </source>
</evidence>
<feature type="domain" description="RRN7-type" evidence="11">
    <location>
        <begin position="6"/>
        <end position="35"/>
    </location>
</feature>
<dbReference type="Pfam" id="PF20645">
    <property type="entry name" value="Rrn7_cyclin_C"/>
    <property type="match status" value="1"/>
</dbReference>
<dbReference type="GO" id="GO:0008270">
    <property type="term" value="F:zinc ion binding"/>
    <property type="evidence" value="ECO:0007669"/>
    <property type="project" value="UniProtKB-KW"/>
</dbReference>
<dbReference type="InterPro" id="IPR021752">
    <property type="entry name" value="TF_Rrn7_Zf"/>
</dbReference>
<evidence type="ECO:0008006" key="16">
    <source>
        <dbReference type="Google" id="ProtNLM"/>
    </source>
</evidence>
<comment type="similarity">
    <text evidence="2">Belongs to the RRN7/TAF1B family.</text>
</comment>
<dbReference type="Pfam" id="PF20644">
    <property type="entry name" value="Rrn7_cyclin_N"/>
    <property type="match status" value="1"/>
</dbReference>
<dbReference type="Proteomes" id="UP001642360">
    <property type="component" value="Unassembled WGS sequence"/>
</dbReference>
<dbReference type="InterPro" id="IPR048538">
    <property type="entry name" value="Rrn7_cyclin_C"/>
</dbReference>
<evidence type="ECO:0000259" key="11">
    <source>
        <dbReference type="Pfam" id="PF11781"/>
    </source>
</evidence>
<dbReference type="EMBL" id="CAUOFW020000748">
    <property type="protein sequence ID" value="CAK9136350.1"/>
    <property type="molecule type" value="Genomic_DNA"/>
</dbReference>
<organism evidence="14 15">
    <name type="scientific">Ilex paraguariensis</name>
    <name type="common">yerba mate</name>
    <dbReference type="NCBI Taxonomy" id="185542"/>
    <lineage>
        <taxon>Eukaryota</taxon>
        <taxon>Viridiplantae</taxon>
        <taxon>Streptophyta</taxon>
        <taxon>Embryophyta</taxon>
        <taxon>Tracheophyta</taxon>
        <taxon>Spermatophyta</taxon>
        <taxon>Magnoliopsida</taxon>
        <taxon>eudicotyledons</taxon>
        <taxon>Gunneridae</taxon>
        <taxon>Pentapetalae</taxon>
        <taxon>asterids</taxon>
        <taxon>campanulids</taxon>
        <taxon>Aquifoliales</taxon>
        <taxon>Aquifoliaceae</taxon>
        <taxon>Ilex</taxon>
    </lineage>
</organism>
<evidence type="ECO:0000259" key="12">
    <source>
        <dbReference type="Pfam" id="PF20644"/>
    </source>
</evidence>
<dbReference type="AlphaFoldDB" id="A0ABC8QYC7"/>
<dbReference type="PANTHER" id="PTHR31576">
    <property type="entry name" value="TATA BOX-BINDING PROTEIN-ASSOCIATED FACTOR RNA POLYMERASE I SUBUNIT B"/>
    <property type="match status" value="1"/>
</dbReference>
<accession>A0ABC8QYC7</accession>
<protein>
    <recommendedName>
        <fullName evidence="16">TATA box-binding protein-associated factor RNA polymerase I subunit B</fullName>
    </recommendedName>
</protein>
<evidence type="ECO:0000256" key="2">
    <source>
        <dbReference type="ARBA" id="ARBA00006899"/>
    </source>
</evidence>
<feature type="region of interest" description="Disordered" evidence="10">
    <location>
        <begin position="394"/>
        <end position="428"/>
    </location>
</feature>
<dbReference type="InterPro" id="IPR033599">
    <property type="entry name" value="TAF1B/Rrn7"/>
</dbReference>
<gene>
    <name evidence="14" type="ORF">ILEXP_LOCUS3325</name>
</gene>
<keyword evidence="6" id="KW-0805">Transcription regulation</keyword>
<evidence type="ECO:0000313" key="14">
    <source>
        <dbReference type="EMBL" id="CAK9136350.1"/>
    </source>
</evidence>
<evidence type="ECO:0000256" key="3">
    <source>
        <dbReference type="ARBA" id="ARBA00022723"/>
    </source>
</evidence>
<evidence type="ECO:0000256" key="9">
    <source>
        <dbReference type="ARBA" id="ARBA00023242"/>
    </source>
</evidence>
<feature type="domain" description="Rrn7/TAF1B C-terminal cyclin" evidence="13">
    <location>
        <begin position="297"/>
        <end position="397"/>
    </location>
</feature>
<keyword evidence="9" id="KW-0539">Nucleus</keyword>
<evidence type="ECO:0000259" key="13">
    <source>
        <dbReference type="Pfam" id="PF20645"/>
    </source>
</evidence>
<keyword evidence="7" id="KW-0238">DNA-binding</keyword>
<evidence type="ECO:0000256" key="10">
    <source>
        <dbReference type="SAM" id="MobiDB-lite"/>
    </source>
</evidence>